<accession>A0A010YWV5</accession>
<name>A0A010YWV5_9ACTN</name>
<keyword evidence="5" id="KW-1185">Reference proteome</keyword>
<dbReference type="InterPro" id="IPR011611">
    <property type="entry name" value="PfkB_dom"/>
</dbReference>
<proteinExistence type="predicted"/>
<reference evidence="4 5" key="1">
    <citation type="submission" date="2013-07" db="EMBL/GenBank/DDBJ databases">
        <authorList>
            <consortium name="DOE Joint Genome Institute"/>
            <person name="Eisen J."/>
            <person name="Huntemann M."/>
            <person name="Han J."/>
            <person name="Chen A."/>
            <person name="Kyrpides N."/>
            <person name="Mavromatis K."/>
            <person name="Markowitz V."/>
            <person name="Palaniappan K."/>
            <person name="Ivanova N."/>
            <person name="Schaumberg A."/>
            <person name="Pati A."/>
            <person name="Liolios K."/>
            <person name="Nordberg H.P."/>
            <person name="Cantor M.N."/>
            <person name="Hua S.X."/>
            <person name="Woyke T."/>
        </authorList>
    </citation>
    <scope>NUCLEOTIDE SEQUENCE [LARGE SCALE GENOMIC DNA]</scope>
    <source>
        <strain evidence="4 5">DSM 44712</strain>
    </source>
</reference>
<sequence length="270" mass="27634">MFVGIATVDVVHRLERLVGPNEKVTALGQEISAGGPAANAAVTFARLGGHATLVTALGGHPLARYAADELAQHGVTVVDAAPDVTAPPPVSAIQVIDATGDRQVSSVNAGAHWAANPAEPPAGLPALVAAADVVLVDGHHPRLALAAARAGSTVVLDGGSWKPVLTELLPHVDYAVCSAVFPDAESLDVTHVAVTRGPDPVSWWSEGRSGRIPVPSVDVRDTLGAGDAFHGAFAYALTRGASFEEALEHGARIAALRCSVAGPRAWLEQL</sequence>
<organism evidence="4 5">
    <name type="scientific">Cryptosporangium arvum DSM 44712</name>
    <dbReference type="NCBI Taxonomy" id="927661"/>
    <lineage>
        <taxon>Bacteria</taxon>
        <taxon>Bacillati</taxon>
        <taxon>Actinomycetota</taxon>
        <taxon>Actinomycetes</taxon>
        <taxon>Cryptosporangiales</taxon>
        <taxon>Cryptosporangiaceae</taxon>
        <taxon>Cryptosporangium</taxon>
    </lineage>
</organism>
<dbReference type="InterPro" id="IPR029056">
    <property type="entry name" value="Ribokinase-like"/>
</dbReference>
<evidence type="ECO:0000259" key="3">
    <source>
        <dbReference type="Pfam" id="PF00294"/>
    </source>
</evidence>
<dbReference type="HOGENOM" id="CLU_027634_10_2_11"/>
<dbReference type="Pfam" id="PF00294">
    <property type="entry name" value="PfkB"/>
    <property type="match status" value="1"/>
</dbReference>
<evidence type="ECO:0000313" key="4">
    <source>
        <dbReference type="EMBL" id="EXG79643.1"/>
    </source>
</evidence>
<keyword evidence="1" id="KW-0808">Transferase</keyword>
<dbReference type="PANTHER" id="PTHR10584:SF166">
    <property type="entry name" value="RIBOKINASE"/>
    <property type="match status" value="1"/>
</dbReference>
<keyword evidence="2 4" id="KW-0418">Kinase</keyword>
<dbReference type="EMBL" id="JFBT01000001">
    <property type="protein sequence ID" value="EXG79643.1"/>
    <property type="molecule type" value="Genomic_DNA"/>
</dbReference>
<dbReference type="SUPFAM" id="SSF53613">
    <property type="entry name" value="Ribokinase-like"/>
    <property type="match status" value="1"/>
</dbReference>
<dbReference type="PANTHER" id="PTHR10584">
    <property type="entry name" value="SUGAR KINASE"/>
    <property type="match status" value="1"/>
</dbReference>
<dbReference type="GO" id="GO:0016301">
    <property type="term" value="F:kinase activity"/>
    <property type="evidence" value="ECO:0007669"/>
    <property type="project" value="UniProtKB-KW"/>
</dbReference>
<dbReference type="Gene3D" id="3.40.1190.20">
    <property type="match status" value="1"/>
</dbReference>
<evidence type="ECO:0000256" key="1">
    <source>
        <dbReference type="ARBA" id="ARBA00022679"/>
    </source>
</evidence>
<dbReference type="PROSITE" id="PS00584">
    <property type="entry name" value="PFKB_KINASES_2"/>
    <property type="match status" value="1"/>
</dbReference>
<protein>
    <submittedName>
        <fullName evidence="4">Sugar kinase, ribokinase</fullName>
    </submittedName>
</protein>
<dbReference type="AlphaFoldDB" id="A0A010YWV5"/>
<dbReference type="InterPro" id="IPR002173">
    <property type="entry name" value="Carboh/pur_kinase_PfkB_CS"/>
</dbReference>
<evidence type="ECO:0000256" key="2">
    <source>
        <dbReference type="ARBA" id="ARBA00022777"/>
    </source>
</evidence>
<comment type="caution">
    <text evidence="4">The sequence shown here is derived from an EMBL/GenBank/DDBJ whole genome shotgun (WGS) entry which is preliminary data.</text>
</comment>
<evidence type="ECO:0000313" key="5">
    <source>
        <dbReference type="Proteomes" id="UP000021053"/>
    </source>
</evidence>
<gene>
    <name evidence="4" type="ORF">CryarDRAFT_0684</name>
</gene>
<dbReference type="Proteomes" id="UP000021053">
    <property type="component" value="Unassembled WGS sequence"/>
</dbReference>
<feature type="domain" description="Carbohydrate kinase PfkB" evidence="3">
    <location>
        <begin position="2"/>
        <end position="265"/>
    </location>
</feature>